<feature type="compositionally biased region" description="Low complexity" evidence="9">
    <location>
        <begin position="806"/>
        <end position="819"/>
    </location>
</feature>
<name>A0A3Q1GNT5_9TELE</name>
<keyword evidence="4 10" id="KW-0812">Transmembrane</keyword>
<dbReference type="Pfam" id="PF14662">
    <property type="entry name" value="KASH_CCD"/>
    <property type="match status" value="1"/>
</dbReference>
<proteinExistence type="predicted"/>
<feature type="region of interest" description="Disordered" evidence="9">
    <location>
        <begin position="674"/>
        <end position="874"/>
    </location>
</feature>
<dbReference type="PANTHER" id="PTHR15352:SF2">
    <property type="entry name" value="INOSITOL 1,4,5-TRIPHOSPHATE RECEPTOR ASSOCIATED 1"/>
    <property type="match status" value="1"/>
</dbReference>
<dbReference type="GO" id="GO:0019934">
    <property type="term" value="P:cGMP-mediated signaling"/>
    <property type="evidence" value="ECO:0007669"/>
    <property type="project" value="TreeGrafter"/>
</dbReference>
<feature type="compositionally biased region" description="Basic and acidic residues" evidence="9">
    <location>
        <begin position="1173"/>
        <end position="1182"/>
    </location>
</feature>
<evidence type="ECO:0000259" key="12">
    <source>
        <dbReference type="Pfam" id="PF14662"/>
    </source>
</evidence>
<feature type="region of interest" description="Disordered" evidence="9">
    <location>
        <begin position="1"/>
        <end position="22"/>
    </location>
</feature>
<organism evidence="13 14">
    <name type="scientific">Acanthochromis polyacanthus</name>
    <name type="common">spiny chromis</name>
    <dbReference type="NCBI Taxonomy" id="80966"/>
    <lineage>
        <taxon>Eukaryota</taxon>
        <taxon>Metazoa</taxon>
        <taxon>Chordata</taxon>
        <taxon>Craniata</taxon>
        <taxon>Vertebrata</taxon>
        <taxon>Euteleostomi</taxon>
        <taxon>Actinopterygii</taxon>
        <taxon>Neopterygii</taxon>
        <taxon>Teleostei</taxon>
        <taxon>Neoteleostei</taxon>
        <taxon>Acanthomorphata</taxon>
        <taxon>Ovalentaria</taxon>
        <taxon>Pomacentridae</taxon>
        <taxon>Acanthochromis</taxon>
    </lineage>
</organism>
<feature type="compositionally biased region" description="Basic and acidic residues" evidence="9">
    <location>
        <begin position="987"/>
        <end position="1002"/>
    </location>
</feature>
<feature type="compositionally biased region" description="Polar residues" evidence="9">
    <location>
        <begin position="860"/>
        <end position="871"/>
    </location>
</feature>
<reference evidence="13" key="2">
    <citation type="submission" date="2025-09" db="UniProtKB">
        <authorList>
            <consortium name="Ensembl"/>
        </authorList>
    </citation>
    <scope>IDENTIFICATION</scope>
</reference>
<evidence type="ECO:0000256" key="7">
    <source>
        <dbReference type="ARBA" id="ARBA00023136"/>
    </source>
</evidence>
<evidence type="ECO:0000259" key="11">
    <source>
        <dbReference type="Pfam" id="PF14658"/>
    </source>
</evidence>
<feature type="region of interest" description="Disordered" evidence="9">
    <location>
        <begin position="1089"/>
        <end position="1186"/>
    </location>
</feature>
<feature type="region of interest" description="Disordered" evidence="9">
    <location>
        <begin position="1425"/>
        <end position="1461"/>
    </location>
</feature>
<feature type="transmembrane region" description="Helical" evidence="10">
    <location>
        <begin position="1548"/>
        <end position="1569"/>
    </location>
</feature>
<evidence type="ECO:0000256" key="1">
    <source>
        <dbReference type="ARBA" id="ARBA00004167"/>
    </source>
</evidence>
<evidence type="ECO:0000256" key="4">
    <source>
        <dbReference type="ARBA" id="ARBA00022692"/>
    </source>
</evidence>
<evidence type="ECO:0000256" key="9">
    <source>
        <dbReference type="SAM" id="MobiDB-lite"/>
    </source>
</evidence>
<dbReference type="STRING" id="80966.ENSAPOP00000029087"/>
<evidence type="ECO:0000256" key="2">
    <source>
        <dbReference type="ARBA" id="ARBA00004496"/>
    </source>
</evidence>
<dbReference type="GeneTree" id="ENSGT00530000063722"/>
<evidence type="ECO:0000313" key="14">
    <source>
        <dbReference type="Proteomes" id="UP000257200"/>
    </source>
</evidence>
<dbReference type="InterPro" id="IPR039508">
    <property type="entry name" value="KASH5_EF-hand-like_dom"/>
</dbReference>
<feature type="coiled-coil region" evidence="8">
    <location>
        <begin position="207"/>
        <end position="290"/>
    </location>
</feature>
<evidence type="ECO:0000313" key="13">
    <source>
        <dbReference type="Ensembl" id="ENSAPOP00000029087.1"/>
    </source>
</evidence>
<dbReference type="Ensembl" id="ENSAPOT00000019861.1">
    <property type="protein sequence ID" value="ENSAPOP00000029087.1"/>
    <property type="gene ID" value="ENSAPOG00000014747.1"/>
</dbReference>
<feature type="compositionally biased region" description="Polar residues" evidence="9">
    <location>
        <begin position="949"/>
        <end position="963"/>
    </location>
</feature>
<feature type="compositionally biased region" description="Low complexity" evidence="9">
    <location>
        <begin position="1432"/>
        <end position="1444"/>
    </location>
</feature>
<dbReference type="GO" id="GO:0005737">
    <property type="term" value="C:cytoplasm"/>
    <property type="evidence" value="ECO:0007669"/>
    <property type="project" value="UniProtKB-SubCell"/>
</dbReference>
<keyword evidence="5 10" id="KW-1133">Transmembrane helix</keyword>
<dbReference type="Proteomes" id="UP000257200">
    <property type="component" value="Unplaced"/>
</dbReference>
<feature type="compositionally biased region" description="Low complexity" evidence="9">
    <location>
        <begin position="937"/>
        <end position="948"/>
    </location>
</feature>
<keyword evidence="6 8" id="KW-0175">Coiled coil</keyword>
<reference evidence="13" key="1">
    <citation type="submission" date="2025-08" db="UniProtKB">
        <authorList>
            <consortium name="Ensembl"/>
        </authorList>
    </citation>
    <scope>IDENTIFICATION</scope>
</reference>
<sequence length="1579" mass="175160">MSDSNDVWESASGTRDVLEDNKDTSGFSEHELIDIMYSACNTSSTGEVLASTIIQYLQTMTAQSPQQDRLAALRQLLDPDCQDPHVSRETFHSTMREWIAQCSQDSTDVDGSHVSWPDSSQVPVNGLDLSSSQSKATPSEGLQCSCDGKDLSGTVAELKHAHRKLSEQNSSLLRTVAQCEDVNLQLTLEITELRAKLVSAQRSAVRARSLTEELEETRRTFKEAQERASRTQSSCNKLSNEVECLKVHIRRLEDKNEKLTFERTCSEDSLNKLRKVNAELRAELEETLVLLTLRDRDITKKDILMDKMKNSHVENHKLIEGLQSELTRLQEHSHQVLLRYDSHCISPQGLYSPPNHRSLQSEMQDMQQQHHRGLEDISLPSLHTHSEDIQSIIHRIKSAERAHLLHNKYPERDSAPVEMQERPFPHLQQQQASIKQQLVNVLQELELHKCVWEEKGEKVEERWRAREQKQSQTGSQSQIQEAKKVAVVNWWKARSVEGAKARTKETKSNQELSETQAKLQQAEQTITDMREQVCNLQASLRSAQECAEGKHTSRVLLIDKASNTERTEEDRSVEKVVKDQRDAAVATDPVEISGGAAAEQEQTQLQVTTKGLLSTLRRMETMVNSALETAELVRESEQRVSQVRERMESITQRVEEALVRAADTDQQLNTLEAKITDTTSTQPLALSLPADPGSDSTSFVSEPEESDGAERPPPSPPIPEVSDPPQLPMNGGSGPGSCTKLQEEEDEHLEQEAPLQQSGRISKESCDAAAAERPFIFPHTRSRPSLLPVMPTLPEEEEDSPEELDSSSSSPSTSTPAESRAVIMTAPTIVYPQQAAIVQQDGHPLEQARPHSPRARMTRKSSGGPITTVDNAGNVIDLVKDQLPELQLSEEDRQKNLELLEQAKKVSDQFLTRRGRRSTSSLTNSPTALSPPPTPSSSPCSSRSSSLTVAPQTVGPSESTHVSPQPVGQHLEVPSGREQSDVTSQDQEGRLFVDWKAPEKRKVSSGTLTPRFAVQKDNCDLAVPKSPPSVSKTDEVSGRNPNQAPATGVAKPVPRPPTQQAPCTAEIKTIGAFPPLMRAVSWDTVGSLNSRNGAPSFPPTAEDTFSDKPRDAVFKSSGYKDLPTQPGPVQKLSKLREEHKLMRNQSIVGSKLPDLSEAAEQEKGSSSSPKPASSEETKEKSDAMPNISDVMLRKLKLHRGLPGCAPPLTEKEVENAFVQLSLAFRNDNYTLETRLKQAERERNLTEEDTEKELEDFKGALKMTSPQWQNLEQREAYQRLIETVAVLHRLATRLSSRAEIVGAVRQEKRMNKATEVMMQYVENLKRTYEKDHAELMEFKKLANQNSNRCYGGSVDTGDDGVPRPSRSMSLTLGKALPRRRVSVAVVPKFNLLNIPGQTPATAVPSPNAGPAAGATLPALCEANDVKGSTTPEAAQPPAAAAAAAAECGKSVSEQESEPAKPSVNLEEIRAEIKAKIEEEAYNKGYQEGLKQSKALQEEKCEEENAAEKLLESKHKDEESGKRFKSSRRMEEVLAILTRFCPKVNVSRRLLLIALTLLVVMCVVISIFTFFSDYYNRREDT</sequence>
<feature type="compositionally biased region" description="Polar residues" evidence="9">
    <location>
        <begin position="123"/>
        <end position="142"/>
    </location>
</feature>
<feature type="compositionally biased region" description="Polar residues" evidence="9">
    <location>
        <begin position="1"/>
        <end position="13"/>
    </location>
</feature>
<accession>A0A3Q1GNT5</accession>
<evidence type="ECO:0000256" key="5">
    <source>
        <dbReference type="ARBA" id="ARBA00022989"/>
    </source>
</evidence>
<evidence type="ECO:0000256" key="6">
    <source>
        <dbReference type="ARBA" id="ARBA00023054"/>
    </source>
</evidence>
<dbReference type="InParanoid" id="A0A3Q1GNT5"/>
<feature type="compositionally biased region" description="Polar residues" evidence="9">
    <location>
        <begin position="674"/>
        <end position="684"/>
    </location>
</feature>
<feature type="compositionally biased region" description="Acidic residues" evidence="9">
    <location>
        <begin position="794"/>
        <end position="805"/>
    </location>
</feature>
<dbReference type="GO" id="GO:0016020">
    <property type="term" value="C:membrane"/>
    <property type="evidence" value="ECO:0007669"/>
    <property type="project" value="UniProtKB-SubCell"/>
</dbReference>
<dbReference type="InterPro" id="IPR028168">
    <property type="entry name" value="KASH5_CC"/>
</dbReference>
<feature type="domain" description="Protein KASH5 EF-hand-like" evidence="11">
    <location>
        <begin position="36"/>
        <end position="99"/>
    </location>
</feature>
<keyword evidence="7 10" id="KW-0472">Membrane</keyword>
<feature type="coiled-coil region" evidence="8">
    <location>
        <begin position="633"/>
        <end position="674"/>
    </location>
</feature>
<comment type="subcellular location">
    <subcellularLocation>
        <location evidence="2">Cytoplasm</location>
    </subcellularLocation>
    <subcellularLocation>
        <location evidence="1">Membrane</location>
        <topology evidence="1">Single-pass membrane protein</topology>
    </subcellularLocation>
</comment>
<keyword evidence="14" id="KW-1185">Reference proteome</keyword>
<feature type="coiled-coil region" evidence="8">
    <location>
        <begin position="505"/>
        <end position="532"/>
    </location>
</feature>
<evidence type="ECO:0000256" key="3">
    <source>
        <dbReference type="ARBA" id="ARBA00022490"/>
    </source>
</evidence>
<feature type="region of interest" description="Disordered" evidence="9">
    <location>
        <begin position="905"/>
        <end position="1061"/>
    </location>
</feature>
<feature type="coiled-coil region" evidence="8">
    <location>
        <begin position="1228"/>
        <end position="1255"/>
    </location>
</feature>
<dbReference type="Pfam" id="PF05781">
    <property type="entry name" value="MRVI1"/>
    <property type="match status" value="1"/>
</dbReference>
<feature type="compositionally biased region" description="Low complexity" evidence="9">
    <location>
        <begin position="918"/>
        <end position="928"/>
    </location>
</feature>
<protein>
    <submittedName>
        <fullName evidence="13">Murine retrovirus integration site 1 homolog</fullName>
    </submittedName>
</protein>
<feature type="region of interest" description="Disordered" evidence="9">
    <location>
        <begin position="123"/>
        <end position="143"/>
    </location>
</feature>
<evidence type="ECO:0000256" key="10">
    <source>
        <dbReference type="SAM" id="Phobius"/>
    </source>
</evidence>
<dbReference type="PANTHER" id="PTHR15352">
    <property type="entry name" value="LYMPHOID-RESTRICTED MEMBRANE PROTEIN, JAW1"/>
    <property type="match status" value="1"/>
</dbReference>
<dbReference type="Pfam" id="PF14658">
    <property type="entry name" value="EF-hand_9"/>
    <property type="match status" value="1"/>
</dbReference>
<keyword evidence="3" id="KW-0963">Cytoplasm</keyword>
<dbReference type="InterPro" id="IPR008677">
    <property type="entry name" value="MRVI1"/>
</dbReference>
<feature type="domain" description="KASH5-like coiled-coil" evidence="12">
    <location>
        <begin position="149"/>
        <end position="334"/>
    </location>
</feature>
<evidence type="ECO:0000256" key="8">
    <source>
        <dbReference type="SAM" id="Coils"/>
    </source>
</evidence>